<gene>
    <name evidence="1" type="ORF">GKO32_10440</name>
</gene>
<dbReference type="Gene3D" id="3.10.180.10">
    <property type="entry name" value="2,3-Dihydroxybiphenyl 1,2-Dioxygenase, domain 1"/>
    <property type="match status" value="1"/>
</dbReference>
<dbReference type="OrthoDB" id="9792173at2"/>
<reference evidence="1 2" key="1">
    <citation type="submission" date="2019-11" db="EMBL/GenBank/DDBJ databases">
        <title>Draft genome of Amycolatopsis RM579.</title>
        <authorList>
            <person name="Duangmal K."/>
            <person name="Mingma R."/>
        </authorList>
    </citation>
    <scope>NUCLEOTIDE SEQUENCE [LARGE SCALE GENOMIC DNA]</scope>
    <source>
        <strain evidence="1 2">RM579</strain>
    </source>
</reference>
<comment type="caution">
    <text evidence="1">The sequence shown here is derived from an EMBL/GenBank/DDBJ whole genome shotgun (WGS) entry which is preliminary data.</text>
</comment>
<evidence type="ECO:0000313" key="2">
    <source>
        <dbReference type="Proteomes" id="UP000440096"/>
    </source>
</evidence>
<evidence type="ECO:0008006" key="3">
    <source>
        <dbReference type="Google" id="ProtNLM"/>
    </source>
</evidence>
<dbReference type="EMBL" id="WMBA01000011">
    <property type="protein sequence ID" value="MTD54388.1"/>
    <property type="molecule type" value="Genomic_DNA"/>
</dbReference>
<dbReference type="Pfam" id="PF13669">
    <property type="entry name" value="Glyoxalase_4"/>
    <property type="match status" value="1"/>
</dbReference>
<dbReference type="AlphaFoldDB" id="A0A6N7YR68"/>
<dbReference type="Proteomes" id="UP000440096">
    <property type="component" value="Unassembled WGS sequence"/>
</dbReference>
<name>A0A6N7YR68_9PSEU</name>
<keyword evidence="2" id="KW-1185">Reference proteome</keyword>
<accession>A0A6N7YR68</accession>
<proteinExistence type="predicted"/>
<protein>
    <recommendedName>
        <fullName evidence="3">VOC domain-containing protein</fullName>
    </recommendedName>
</protein>
<sequence length="172" mass="18838">MNSPLDLPIHHLGYAVADLDTAILDAVRRLGAGPFFVLDDVKLESTSNGQPAEFWHSAAFGQWGEVGVEFQEIKRTTPERVTEGLVPPRTPNLNHVAYAVPDPAGVRARLTEMGMPEFLHARVDDIEFTMHDGISVVGHSIEVHAASAGLLGFWAQIREASIGWDGTHPIRR</sequence>
<dbReference type="SUPFAM" id="SSF54593">
    <property type="entry name" value="Glyoxalase/Bleomycin resistance protein/Dihydroxybiphenyl dioxygenase"/>
    <property type="match status" value="1"/>
</dbReference>
<dbReference type="InterPro" id="IPR029068">
    <property type="entry name" value="Glyas_Bleomycin-R_OHBP_Dase"/>
</dbReference>
<dbReference type="RefSeq" id="WP_154756603.1">
    <property type="nucleotide sequence ID" value="NZ_WMBA01000011.1"/>
</dbReference>
<organism evidence="1 2">
    <name type="scientific">Amycolatopsis pithecellobii</name>
    <dbReference type="NCBI Taxonomy" id="664692"/>
    <lineage>
        <taxon>Bacteria</taxon>
        <taxon>Bacillati</taxon>
        <taxon>Actinomycetota</taxon>
        <taxon>Actinomycetes</taxon>
        <taxon>Pseudonocardiales</taxon>
        <taxon>Pseudonocardiaceae</taxon>
        <taxon>Amycolatopsis</taxon>
    </lineage>
</organism>
<evidence type="ECO:0000313" key="1">
    <source>
        <dbReference type="EMBL" id="MTD54388.1"/>
    </source>
</evidence>